<feature type="binding site" evidence="15">
    <location>
        <position position="811"/>
    </location>
    <ligand>
        <name>Mg(2+)</name>
        <dbReference type="ChEBI" id="CHEBI:18420"/>
    </ligand>
</feature>
<evidence type="ECO:0000256" key="10">
    <source>
        <dbReference type="ARBA" id="ARBA00023125"/>
    </source>
</evidence>
<comment type="miscellaneous">
    <text evidence="15">In the RecBCD complex, RecB has a slow 3'-5' helicase, an exonuclease activity and loads RecA onto ssDNA, RecD has a fast 5'-3' helicase activity, while RecC stimulates the ATPase and processivity of the RecB helicase and contributes to recognition of the Chi site.</text>
</comment>
<dbReference type="CDD" id="cd22352">
    <property type="entry name" value="RecB_C-like"/>
    <property type="match status" value="1"/>
</dbReference>
<dbReference type="STRING" id="1123357.SAMN02745244_02915"/>
<dbReference type="InterPro" id="IPR014016">
    <property type="entry name" value="UvrD-like_ATP-bd"/>
</dbReference>
<comment type="similarity">
    <text evidence="15">Belongs to the helicase family. UvrD subfamily.</text>
</comment>
<dbReference type="GO" id="GO:0000287">
    <property type="term" value="F:magnesium ion binding"/>
    <property type="evidence" value="ECO:0007669"/>
    <property type="project" value="UniProtKB-UniRule"/>
</dbReference>
<evidence type="ECO:0000256" key="9">
    <source>
        <dbReference type="ARBA" id="ARBA00022842"/>
    </source>
</evidence>
<proteinExistence type="inferred from homology"/>
<keyword evidence="3 15" id="KW-0547">Nucleotide-binding</keyword>
<dbReference type="GO" id="GO:0005829">
    <property type="term" value="C:cytosol"/>
    <property type="evidence" value="ECO:0007669"/>
    <property type="project" value="TreeGrafter"/>
</dbReference>
<comment type="function">
    <text evidence="15">A helicase/nuclease that prepares dsDNA breaks (DSB) for recombinational DNA repair. Binds to DSBs and unwinds DNA via a highly rapid and processive ATP-dependent bidirectional helicase activity. Unwinds dsDNA until it encounters a Chi (crossover hotspot instigator) sequence from the 3' direction. Cuts ssDNA a few nucleotides 3' to the Chi site. The properties and activities of the enzyme are changed at Chi. The Chi-altered holoenzyme produces a long 3'-ssDNA overhang and facilitates RecA-binding to the ssDNA for homologous DNA recombination and repair. Holoenzyme degrades any linearized DNA that is unable to undergo homologous recombination. In the holoenzyme this subunit contributes ATPase, 3'-5' helicase, exonuclease activity and loads RecA onto ssDNA.</text>
</comment>
<dbReference type="Gene3D" id="1.10.486.10">
    <property type="entry name" value="PCRA, domain 4"/>
    <property type="match status" value="1"/>
</dbReference>
<comment type="catalytic activity">
    <reaction evidence="15">
        <text>Exonucleolytic cleavage (in the presence of ATP) in either 5'- to 3'- or 3'- to 5'-direction to yield 5'-phosphooligonucleotides.</text>
        <dbReference type="EC" id="3.1.11.5"/>
    </reaction>
</comment>
<dbReference type="GO" id="GO:0016887">
    <property type="term" value="F:ATP hydrolysis activity"/>
    <property type="evidence" value="ECO:0007669"/>
    <property type="project" value="RHEA"/>
</dbReference>
<keyword evidence="7 15" id="KW-0269">Exonuclease</keyword>
<keyword evidence="1 15" id="KW-0540">Nuclease</keyword>
<accession>A0A1M6KU37</accession>
<gene>
    <name evidence="15" type="primary">recB</name>
    <name evidence="19" type="ORF">SAMN02745244_02915</name>
</gene>
<dbReference type="PROSITE" id="PS51217">
    <property type="entry name" value="UVRD_HELICASE_CTER"/>
    <property type="match status" value="1"/>
</dbReference>
<reference evidence="19 20" key="1">
    <citation type="submission" date="2016-11" db="EMBL/GenBank/DDBJ databases">
        <authorList>
            <person name="Jaros S."/>
            <person name="Januszkiewicz K."/>
            <person name="Wedrychowicz H."/>
        </authorList>
    </citation>
    <scope>NUCLEOTIDE SEQUENCE [LARGE SCALE GENOMIC DNA]</scope>
    <source>
        <strain evidence="19 20">DSM 12906</strain>
    </source>
</reference>
<evidence type="ECO:0000256" key="8">
    <source>
        <dbReference type="ARBA" id="ARBA00022840"/>
    </source>
</evidence>
<feature type="active site" description="For nuclease activity" evidence="15">
    <location>
        <position position="953"/>
    </location>
</feature>
<dbReference type="PROSITE" id="PS51198">
    <property type="entry name" value="UVRD_HELICASE_ATP_BIND"/>
    <property type="match status" value="1"/>
</dbReference>
<feature type="binding site" evidence="16">
    <location>
        <begin position="19"/>
        <end position="26"/>
    </location>
    <ligand>
        <name>ATP</name>
        <dbReference type="ChEBI" id="CHEBI:30616"/>
    </ligand>
</feature>
<dbReference type="Gene3D" id="1.10.3170.10">
    <property type="entry name" value="Recbcd, chain B, domain 2"/>
    <property type="match status" value="2"/>
</dbReference>
<evidence type="ECO:0000256" key="6">
    <source>
        <dbReference type="ARBA" id="ARBA00022806"/>
    </source>
</evidence>
<evidence type="ECO:0000256" key="2">
    <source>
        <dbReference type="ARBA" id="ARBA00022723"/>
    </source>
</evidence>
<dbReference type="RefSeq" id="WP_073189595.1">
    <property type="nucleotide sequence ID" value="NZ_FQZG01000063.1"/>
</dbReference>
<dbReference type="GO" id="GO:0000724">
    <property type="term" value="P:double-strand break repair via homologous recombination"/>
    <property type="evidence" value="ECO:0007669"/>
    <property type="project" value="UniProtKB-UniRule"/>
</dbReference>
<keyword evidence="6 15" id="KW-0347">Helicase</keyword>
<evidence type="ECO:0000256" key="3">
    <source>
        <dbReference type="ARBA" id="ARBA00022741"/>
    </source>
</evidence>
<dbReference type="EMBL" id="FQZG01000063">
    <property type="protein sequence ID" value="SHJ62475.1"/>
    <property type="molecule type" value="Genomic_DNA"/>
</dbReference>
<dbReference type="InterPro" id="IPR004586">
    <property type="entry name" value="RecB"/>
</dbReference>
<comment type="subunit">
    <text evidence="15">Heterotrimer of RecB, RecC and RecD. All subunits contribute to DNA-binding. Interacts with RecA.</text>
</comment>
<keyword evidence="4 15" id="KW-0227">DNA damage</keyword>
<dbReference type="EC" id="3.1.11.5" evidence="15"/>
<dbReference type="Proteomes" id="UP000184512">
    <property type="component" value="Unassembled WGS sequence"/>
</dbReference>
<evidence type="ECO:0000256" key="1">
    <source>
        <dbReference type="ARBA" id="ARBA00022722"/>
    </source>
</evidence>
<evidence type="ECO:0000256" key="4">
    <source>
        <dbReference type="ARBA" id="ARBA00022763"/>
    </source>
</evidence>
<keyword evidence="5 15" id="KW-0378">Hydrolase</keyword>
<dbReference type="GO" id="GO:0008854">
    <property type="term" value="F:exodeoxyribonuclease V activity"/>
    <property type="evidence" value="ECO:0007669"/>
    <property type="project" value="UniProtKB-EC"/>
</dbReference>
<evidence type="ECO:0000256" key="15">
    <source>
        <dbReference type="HAMAP-Rule" id="MF_01485"/>
    </source>
</evidence>
<dbReference type="EC" id="5.6.2.4" evidence="15"/>
<dbReference type="GO" id="GO:0009338">
    <property type="term" value="C:exodeoxyribonuclease V complex"/>
    <property type="evidence" value="ECO:0007669"/>
    <property type="project" value="TreeGrafter"/>
</dbReference>
<dbReference type="InterPro" id="IPR011335">
    <property type="entry name" value="Restrct_endonuc-II-like"/>
</dbReference>
<protein>
    <recommendedName>
        <fullName evidence="15">RecBCD enzyme subunit RecB</fullName>
        <ecNumber evidence="15">3.1.11.5</ecNumber>
        <ecNumber evidence="15">5.6.2.4</ecNumber>
    </recommendedName>
    <alternativeName>
        <fullName evidence="15">DNA 3'-5' helicase subunit RecB</fullName>
    </alternativeName>
    <alternativeName>
        <fullName evidence="15">Exonuclease V subunit RecB</fullName>
        <shortName evidence="15">ExoV subunit RecB</shortName>
    </alternativeName>
    <alternativeName>
        <fullName evidence="15">Helicase/nuclease RecBCD subunit RecB</fullName>
    </alternativeName>
</protein>
<keyword evidence="9 15" id="KW-0460">Magnesium</keyword>
<dbReference type="GO" id="GO:0003677">
    <property type="term" value="F:DNA binding"/>
    <property type="evidence" value="ECO:0007669"/>
    <property type="project" value="UniProtKB-UniRule"/>
</dbReference>
<evidence type="ECO:0000256" key="13">
    <source>
        <dbReference type="ARBA" id="ARBA00034617"/>
    </source>
</evidence>
<keyword evidence="20" id="KW-1185">Reference proteome</keyword>
<evidence type="ECO:0000259" key="17">
    <source>
        <dbReference type="PROSITE" id="PS51198"/>
    </source>
</evidence>
<dbReference type="InterPro" id="IPR014017">
    <property type="entry name" value="DNA_helicase_UvrD-like_C"/>
</dbReference>
<dbReference type="Pfam" id="PF00580">
    <property type="entry name" value="UvrD-helicase"/>
    <property type="match status" value="1"/>
</dbReference>
<dbReference type="GO" id="GO:0005524">
    <property type="term" value="F:ATP binding"/>
    <property type="evidence" value="ECO:0007669"/>
    <property type="project" value="UniProtKB-UniRule"/>
</dbReference>
<evidence type="ECO:0000256" key="7">
    <source>
        <dbReference type="ARBA" id="ARBA00022839"/>
    </source>
</evidence>
<dbReference type="InterPro" id="IPR011604">
    <property type="entry name" value="PDDEXK-like_dom_sf"/>
</dbReference>
<keyword evidence="2 15" id="KW-0479">Metal-binding</keyword>
<name>A0A1M6KU37_9ACTN</name>
<dbReference type="AlphaFoldDB" id="A0A1M6KU37"/>
<dbReference type="Pfam" id="PF12705">
    <property type="entry name" value="PDDEXK_1"/>
    <property type="match status" value="1"/>
</dbReference>
<dbReference type="Gene3D" id="3.90.320.10">
    <property type="match status" value="1"/>
</dbReference>
<dbReference type="GO" id="GO:0043138">
    <property type="term" value="F:3'-5' DNA helicase activity"/>
    <property type="evidence" value="ECO:0007669"/>
    <property type="project" value="UniProtKB-UniRule"/>
</dbReference>
<keyword evidence="11 15" id="KW-0234">DNA repair</keyword>
<evidence type="ECO:0000256" key="5">
    <source>
        <dbReference type="ARBA" id="ARBA00022801"/>
    </source>
</evidence>
<feature type="binding site" evidence="15">
    <location>
        <position position="953"/>
    </location>
    <ligand>
        <name>Mg(2+)</name>
        <dbReference type="ChEBI" id="CHEBI:18420"/>
    </ligand>
</feature>
<comment type="catalytic activity">
    <reaction evidence="13 15">
        <text>Couples ATP hydrolysis with the unwinding of duplex DNA by translocating in the 3'-5' direction.</text>
        <dbReference type="EC" id="5.6.2.4"/>
    </reaction>
</comment>
<keyword evidence="12 15" id="KW-0413">Isomerase</keyword>
<comment type="catalytic activity">
    <reaction evidence="14 15">
        <text>ATP + H2O = ADP + phosphate + H(+)</text>
        <dbReference type="Rhea" id="RHEA:13065"/>
        <dbReference type="ChEBI" id="CHEBI:15377"/>
        <dbReference type="ChEBI" id="CHEBI:15378"/>
        <dbReference type="ChEBI" id="CHEBI:30616"/>
        <dbReference type="ChEBI" id="CHEBI:43474"/>
        <dbReference type="ChEBI" id="CHEBI:456216"/>
        <dbReference type="EC" id="5.6.2.4"/>
    </reaction>
</comment>
<feature type="region of interest" description="DNA-binding and helicase activity, interacts with RecC" evidence="15">
    <location>
        <begin position="1"/>
        <end position="725"/>
    </location>
</feature>
<evidence type="ECO:0000256" key="14">
    <source>
        <dbReference type="ARBA" id="ARBA00048988"/>
    </source>
</evidence>
<dbReference type="Pfam" id="PF13361">
    <property type="entry name" value="UvrD_C"/>
    <property type="match status" value="1"/>
</dbReference>
<keyword evidence="10 15" id="KW-0238">DNA-binding</keyword>
<dbReference type="InterPro" id="IPR038726">
    <property type="entry name" value="PDDEXK_AddAB-type"/>
</dbReference>
<dbReference type="PANTHER" id="PTHR11070">
    <property type="entry name" value="UVRD / RECB / PCRA DNA HELICASE FAMILY MEMBER"/>
    <property type="match status" value="1"/>
</dbReference>
<keyword evidence="8 15" id="KW-0067">ATP-binding</keyword>
<dbReference type="HAMAP" id="MF_01485">
    <property type="entry name" value="RecB"/>
    <property type="match status" value="1"/>
</dbReference>
<dbReference type="SUPFAM" id="SSF52540">
    <property type="entry name" value="P-loop containing nucleoside triphosphate hydrolases"/>
    <property type="match status" value="1"/>
</dbReference>
<dbReference type="OrthoDB" id="9810135at2"/>
<sequence>MQPFDLTGPLPATTTLLEASAGTGKTFAIAALTTRFLAERDDLDITDLLLITFGNHAAAELRGRVFARLQQALRYLDAHLSGSPIAGDPITGKIDEVDVLLASTDATVRRQRIAAALERYNEATITTTHAFCESMLRELGVLAGWDPDETVGPDDRELVRQCAADTFLRLHRADPTPPLTPLEAMDVGIAACETALPLLPGDGPRREFAEAVRELYAARKLTESRCTFDDVIARLRQALEDPRTGALARAELAARFPVVLVDEFQDTDPEQWEIIERAFVGRGRPTILIGDPKQSIYGFRGADLGSYLRAREGAEVFTLATNFRSDTPLAEGVVNLFGDAELGSAEVKVTPVTATHPARLLLPTSERLWLRRAAKDDLDSVDPETAIENDLVHQLRNLLTHSRLTTDDGAERALRPDDIAVLTRTTARARDIRATLNRAGLPAVLTGSQSVWQQESADDWHGLLRAMAEPTQSNIRLAALSPLIGSQLDDLLDPTSREPARVSTLVRELARAFDVGGAGAVVTVLRSRTALDARVLAEPDGARRLTDLLHIAELLDASGAASLPRLINVIGDRRAIEEDADSIRIESDDEAIRVMTMHAAKGLEFPVVLLPETGGSQARINRPFSVIEGHRRHLYVGPRPDWRDEIAKDVKRQSVEEELRLFYVGVTRARHLSIAWHISDDSHRSSDGPLSRLLLRHGWRHRRGEASALLKIPLVHDSRLDESWPAPAVAAAVELPGALPLARLHREVDRTWRRTSYSGLTQSLHETSLRVVTDEAAELDLPTAASTAPGLEAPSPMAGLPAGTGFGTLVHAVLERLDWSPAALPGSASALLNELGPANGLDGEQSSRLAEALVEVCRTPLHPLTGLALSELPTSSRLPELDFDLPLADSGSPATLADLAALLAEHLPADHPLAAYPSRLASSEAASEVLNGFLTGSIDAVLRLPDGRFIVVDYKTNRLSSTAAEPLTLGHYTAPAMAEAMMQAHYPLQAILYCVALHRHLGLRLPGYVPATHLGGVGYLFLRGMAGPGTPVLDGASCGVFGWFPPAALVLAASELLGGHRA</sequence>
<feature type="domain" description="UvrD-like helicase ATP-binding" evidence="17">
    <location>
        <begin position="1"/>
        <end position="326"/>
    </location>
</feature>
<dbReference type="Gene3D" id="3.40.50.300">
    <property type="entry name" value="P-loop containing nucleotide triphosphate hydrolases"/>
    <property type="match status" value="3"/>
</dbReference>
<dbReference type="PANTHER" id="PTHR11070:SF23">
    <property type="entry name" value="RECBCD ENZYME SUBUNIT RECB"/>
    <property type="match status" value="1"/>
</dbReference>
<feature type="domain" description="UvrD-like helicase C-terminal" evidence="18">
    <location>
        <begin position="347"/>
        <end position="602"/>
    </location>
</feature>
<comment type="domain">
    <text evidence="15">The C-terminal domain has nuclease activity and interacts with RecD. It interacts with RecA, facilitating its loading onto ssDNA.</text>
</comment>
<dbReference type="InterPro" id="IPR000212">
    <property type="entry name" value="DNA_helicase_UvrD/REP"/>
</dbReference>
<evidence type="ECO:0000256" key="16">
    <source>
        <dbReference type="PROSITE-ProRule" id="PRU00560"/>
    </source>
</evidence>
<comment type="domain">
    <text evidence="15">The N-terminal DNA-binding domain is a ssDNA-dependent ATPase and has ATP-dependent 3'-5' helicase function. This domain interacts with RecC.</text>
</comment>
<dbReference type="SUPFAM" id="SSF52980">
    <property type="entry name" value="Restriction endonuclease-like"/>
    <property type="match status" value="1"/>
</dbReference>
<evidence type="ECO:0000313" key="19">
    <source>
        <dbReference type="EMBL" id="SHJ62475.1"/>
    </source>
</evidence>
<evidence type="ECO:0000259" key="18">
    <source>
        <dbReference type="PROSITE" id="PS51217"/>
    </source>
</evidence>
<feature type="binding site" evidence="15">
    <location>
        <position position="939"/>
    </location>
    <ligand>
        <name>Mg(2+)</name>
        <dbReference type="ChEBI" id="CHEBI:18420"/>
    </ligand>
</feature>
<organism evidence="19 20">
    <name type="scientific">Tessaracoccus bendigoensis DSM 12906</name>
    <dbReference type="NCBI Taxonomy" id="1123357"/>
    <lineage>
        <taxon>Bacteria</taxon>
        <taxon>Bacillati</taxon>
        <taxon>Actinomycetota</taxon>
        <taxon>Actinomycetes</taxon>
        <taxon>Propionibacteriales</taxon>
        <taxon>Propionibacteriaceae</taxon>
        <taxon>Tessaracoccus</taxon>
    </lineage>
</organism>
<evidence type="ECO:0000256" key="11">
    <source>
        <dbReference type="ARBA" id="ARBA00023204"/>
    </source>
</evidence>
<evidence type="ECO:0000256" key="12">
    <source>
        <dbReference type="ARBA" id="ARBA00023235"/>
    </source>
</evidence>
<dbReference type="InterPro" id="IPR027417">
    <property type="entry name" value="P-loop_NTPase"/>
</dbReference>
<comment type="cofactor">
    <cofactor evidence="15">
        <name>Mg(2+)</name>
        <dbReference type="ChEBI" id="CHEBI:18420"/>
    </cofactor>
    <text evidence="15">Binds 1 Mg(2+) ion per subunit.</text>
</comment>
<feature type="region of interest" description="Nuclease activity, interacts with RecD and RecA" evidence="15">
    <location>
        <begin position="751"/>
        <end position="1062"/>
    </location>
</feature>
<evidence type="ECO:0000313" key="20">
    <source>
        <dbReference type="Proteomes" id="UP000184512"/>
    </source>
</evidence>